<reference evidence="3 4" key="1">
    <citation type="submission" date="2023-12" db="EMBL/GenBank/DDBJ databases">
        <title>Sinomonas terricola sp. nov, isolated from litchi orchard soil in Guangdong, PR China.</title>
        <authorList>
            <person name="Jiaxin W."/>
            <person name="Yang Z."/>
            <person name="Honghui Z."/>
        </authorList>
    </citation>
    <scope>NUCLEOTIDE SEQUENCE [LARGE SCALE GENOMIC DNA]</scope>
    <source>
        <strain evidence="3 4">JGH33</strain>
    </source>
</reference>
<name>A0ABU5TBI9_9MICC</name>
<organism evidence="3 4">
    <name type="scientific">Sinomonas terricola</name>
    <dbReference type="NCBI Taxonomy" id="3110330"/>
    <lineage>
        <taxon>Bacteria</taxon>
        <taxon>Bacillati</taxon>
        <taxon>Actinomycetota</taxon>
        <taxon>Actinomycetes</taxon>
        <taxon>Micrococcales</taxon>
        <taxon>Micrococcaceae</taxon>
        <taxon>Sinomonas</taxon>
    </lineage>
</organism>
<evidence type="ECO:0000313" key="3">
    <source>
        <dbReference type="EMBL" id="MEA5457057.1"/>
    </source>
</evidence>
<dbReference type="Proteomes" id="UP001304769">
    <property type="component" value="Unassembled WGS sequence"/>
</dbReference>
<dbReference type="PROSITE" id="PS51257">
    <property type="entry name" value="PROKAR_LIPOPROTEIN"/>
    <property type="match status" value="1"/>
</dbReference>
<feature type="region of interest" description="Disordered" evidence="1">
    <location>
        <begin position="42"/>
        <end position="206"/>
    </location>
</feature>
<dbReference type="EMBL" id="JAYGGQ010000021">
    <property type="protein sequence ID" value="MEA5457057.1"/>
    <property type="molecule type" value="Genomic_DNA"/>
</dbReference>
<feature type="chain" id="PRO_5046197325" evidence="2">
    <location>
        <begin position="31"/>
        <end position="249"/>
    </location>
</feature>
<accession>A0ABU5TBI9</accession>
<feature type="compositionally biased region" description="Low complexity" evidence="1">
    <location>
        <begin position="121"/>
        <end position="151"/>
    </location>
</feature>
<dbReference type="RefSeq" id="WP_323280969.1">
    <property type="nucleotide sequence ID" value="NZ_JAYGGQ010000021.1"/>
</dbReference>
<keyword evidence="4" id="KW-1185">Reference proteome</keyword>
<evidence type="ECO:0000313" key="4">
    <source>
        <dbReference type="Proteomes" id="UP001304769"/>
    </source>
</evidence>
<sequence length="249" mass="23515">MKFSSSRIAAASLALLFAAAFAALASPAVASSCRVAADGAQTCEYDGGTAPSPVGTGDGGASPNPGASTPAPGSSEPGPAVPAVDPPVSAPGEATPAGPSSPAAPNVPSAPRPEAPFAPQAPARASESPAGAGAAPQPSAATGSPTDMSSPTPSPTMQRIVGAAPSSDDAGRAQGANAGGEVSTPSPMGSRDRDPAGAESPARVADAADVTRVANAETAPLFAAIAIGGSIAVATVRSLGRPTPDGPPD</sequence>
<proteinExistence type="predicted"/>
<comment type="caution">
    <text evidence="3">The sequence shown here is derived from an EMBL/GenBank/DDBJ whole genome shotgun (WGS) entry which is preliminary data.</text>
</comment>
<feature type="signal peptide" evidence="2">
    <location>
        <begin position="1"/>
        <end position="30"/>
    </location>
</feature>
<gene>
    <name evidence="3" type="ORF">SPF06_20220</name>
</gene>
<keyword evidence="2" id="KW-0732">Signal</keyword>
<evidence type="ECO:0000256" key="1">
    <source>
        <dbReference type="SAM" id="MobiDB-lite"/>
    </source>
</evidence>
<evidence type="ECO:0000256" key="2">
    <source>
        <dbReference type="SAM" id="SignalP"/>
    </source>
</evidence>
<protein>
    <submittedName>
        <fullName evidence="3">Uncharacterized protein</fullName>
    </submittedName>
</protein>
<feature type="compositionally biased region" description="Low complexity" evidence="1">
    <location>
        <begin position="90"/>
        <end position="107"/>
    </location>
</feature>